<proteinExistence type="predicted"/>
<keyword evidence="1" id="KW-0175">Coiled coil</keyword>
<keyword evidence="3" id="KW-1185">Reference proteome</keyword>
<dbReference type="RefSeq" id="WP_041065178.1">
    <property type="nucleotide sequence ID" value="NZ_JXAL01000024.1"/>
</dbReference>
<evidence type="ECO:0000313" key="3">
    <source>
        <dbReference type="Proteomes" id="UP000054526"/>
    </source>
</evidence>
<dbReference type="InterPro" id="IPR027417">
    <property type="entry name" value="P-loop_NTPase"/>
</dbReference>
<evidence type="ECO:0000313" key="2">
    <source>
        <dbReference type="EMBL" id="KIL35131.1"/>
    </source>
</evidence>
<dbReference type="Proteomes" id="UP000054526">
    <property type="component" value="Unassembled WGS sequence"/>
</dbReference>
<organism evidence="2 3">
    <name type="scientific">Cohnella kolymensis</name>
    <dbReference type="NCBI Taxonomy" id="1590652"/>
    <lineage>
        <taxon>Bacteria</taxon>
        <taxon>Bacillati</taxon>
        <taxon>Bacillota</taxon>
        <taxon>Bacilli</taxon>
        <taxon>Bacillales</taxon>
        <taxon>Paenibacillaceae</taxon>
        <taxon>Cohnella</taxon>
    </lineage>
</organism>
<protein>
    <submittedName>
        <fullName evidence="2">Uncharacterized protein</fullName>
    </submittedName>
</protein>
<feature type="coiled-coil region" evidence="1">
    <location>
        <begin position="98"/>
        <end position="137"/>
    </location>
</feature>
<accession>A0ABR5A251</accession>
<feature type="coiled-coil region" evidence="1">
    <location>
        <begin position="39"/>
        <end position="73"/>
    </location>
</feature>
<name>A0ABR5A251_9BACL</name>
<evidence type="ECO:0000256" key="1">
    <source>
        <dbReference type="SAM" id="Coils"/>
    </source>
</evidence>
<comment type="caution">
    <text evidence="2">The sequence shown here is derived from an EMBL/GenBank/DDBJ whole genome shotgun (WGS) entry which is preliminary data.</text>
</comment>
<dbReference type="EMBL" id="JXAL01000024">
    <property type="protein sequence ID" value="KIL35131.1"/>
    <property type="molecule type" value="Genomic_DNA"/>
</dbReference>
<reference evidence="2 3" key="1">
    <citation type="submission" date="2014-12" db="EMBL/GenBank/DDBJ databases">
        <title>Draft genome sequence of Cohnella kolymensis strain B-2846.</title>
        <authorList>
            <person name="Karlyshev A.V."/>
            <person name="Kudryashova E.B."/>
        </authorList>
    </citation>
    <scope>NUCLEOTIDE SEQUENCE [LARGE SCALE GENOMIC DNA]</scope>
    <source>
        <strain evidence="2 3">VKM B-2846</strain>
    </source>
</reference>
<dbReference type="Gene3D" id="3.40.50.300">
    <property type="entry name" value="P-loop containing nucleotide triphosphate hydrolases"/>
    <property type="match status" value="1"/>
</dbReference>
<sequence>MNDALAEWPEGYDLTAGLQSMLSWVESQQKHWNKKQADATGAVRELADMKNRLEETDRDIVAKKEEIQTLRKQYTDVHGQITAGKEIKRQWDLKNRRMDELRSEIEKLTTMINTNTARDYEAEIATLQAKIKQTDIAAESESIQKDIDTLRHLESTKTTELHQTNAQLAKLDLELNTMNTVLKNIQDKGAGVCVLHHKIGCDKDFSKFTGFVSEKGPTLQAQIDELNARALTQKTEIQSIQGKTKIVEDSKRAMHQAFVEEAKSNERIRAEIDSVRKAEQIEFQFKQEAQGKVNALHEELTRLTAEKPPAFAPLDILEPQHTALENQIAELERVLEEKEKAKITLSNSQTAMISASKAQYYHTAAKNLSAALGAKGIQGELVKGILGPVEESINENLRLMGIENPVFFSTQSETGKEVFQFGWVKNGYETNFDVLSTGEQLMFLSAFLVTLLERANPPLKVLALDNIENLDKKNFRGLLNGLNGLAHKLDNILIAGVVDEPDVDGWKVWSLGVSEVAVHA</sequence>
<gene>
    <name evidence="2" type="ORF">SD71_15965</name>
</gene>
<feature type="coiled-coil region" evidence="1">
    <location>
        <begin position="286"/>
        <end position="351"/>
    </location>
</feature>